<dbReference type="Pfam" id="PF02571">
    <property type="entry name" value="CbiJ"/>
    <property type="match status" value="1"/>
</dbReference>
<evidence type="ECO:0000313" key="5">
    <source>
        <dbReference type="EMBL" id="MCB8875696.1"/>
    </source>
</evidence>
<feature type="compositionally biased region" description="Basic and acidic residues" evidence="4">
    <location>
        <begin position="248"/>
        <end position="263"/>
    </location>
</feature>
<dbReference type="GO" id="GO:0009236">
    <property type="term" value="P:cobalamin biosynthetic process"/>
    <property type="evidence" value="ECO:0007669"/>
    <property type="project" value="UniProtKB-KW"/>
</dbReference>
<comment type="caution">
    <text evidence="5">The sequence shown here is derived from an EMBL/GenBank/DDBJ whole genome shotgun (WGS) entry which is preliminary data.</text>
</comment>
<dbReference type="NCBIfam" id="NF005968">
    <property type="entry name" value="PRK08057.1-2"/>
    <property type="match status" value="1"/>
</dbReference>
<dbReference type="GO" id="GO:0016994">
    <property type="term" value="F:precorrin-6A reductase activity"/>
    <property type="evidence" value="ECO:0007669"/>
    <property type="project" value="InterPro"/>
</dbReference>
<name>A0A963YRB5_9PROT</name>
<evidence type="ECO:0000256" key="1">
    <source>
        <dbReference type="ARBA" id="ARBA00004953"/>
    </source>
</evidence>
<keyword evidence="2" id="KW-0169">Cobalamin biosynthesis</keyword>
<dbReference type="RefSeq" id="WP_227321358.1">
    <property type="nucleotide sequence ID" value="NZ_JAESVB010000004.1"/>
</dbReference>
<dbReference type="InterPro" id="IPR003723">
    <property type="entry name" value="Precorrin-6x_reduct"/>
</dbReference>
<dbReference type="PROSITE" id="PS51014">
    <property type="entry name" value="COBK_CBIJ"/>
    <property type="match status" value="1"/>
</dbReference>
<sequence length="263" mass="27725">MRVLILGGTTEASGLARLLAVQEWVAPVLSFAGRTASPVLPPIPHRIGGFGGVAGLDDYLRAESVDLLIDATHPFANQISTNAAQASEIAGIPRLVLQRSGWQPVPGDDWRMVTSVTEAARAIGAKAQRVFLTIGRQDLLPFRDLAPQHDYLIRSVDTPDPALLPPHAEIVTGRGPFDAEAERALLKIKQSQIVVTKNSGGADGKLEAARALGLPVIMVARQAPPPGETVETPAEALAWISAHAGRAPAERGPVDRGPAERGA</sequence>
<comment type="pathway">
    <text evidence="1">Cofactor biosynthesis; adenosylcobalamin biosynthesis.</text>
</comment>
<evidence type="ECO:0000256" key="4">
    <source>
        <dbReference type="SAM" id="MobiDB-lite"/>
    </source>
</evidence>
<dbReference type="PANTHER" id="PTHR36925">
    <property type="entry name" value="COBALT-PRECORRIN-6A REDUCTASE"/>
    <property type="match status" value="1"/>
</dbReference>
<dbReference type="EC" id="1.3.1.106" evidence="5"/>
<feature type="region of interest" description="Disordered" evidence="4">
    <location>
        <begin position="244"/>
        <end position="263"/>
    </location>
</feature>
<protein>
    <submittedName>
        <fullName evidence="5">Cobalt-precorrin-6A reductase</fullName>
        <ecNumber evidence="5">1.3.1.106</ecNumber>
    </submittedName>
</protein>
<evidence type="ECO:0000256" key="3">
    <source>
        <dbReference type="ARBA" id="ARBA00023002"/>
    </source>
</evidence>
<dbReference type="EMBL" id="JAESVB010000004">
    <property type="protein sequence ID" value="MCB8875696.1"/>
    <property type="molecule type" value="Genomic_DNA"/>
</dbReference>
<keyword evidence="3 5" id="KW-0560">Oxidoreductase</keyword>
<keyword evidence="6" id="KW-1185">Reference proteome</keyword>
<proteinExistence type="predicted"/>
<dbReference type="AlphaFoldDB" id="A0A963YRB5"/>
<organism evidence="5 6">
    <name type="scientific">Acidisoma silvae</name>
    <dbReference type="NCBI Taxonomy" id="2802396"/>
    <lineage>
        <taxon>Bacteria</taxon>
        <taxon>Pseudomonadati</taxon>
        <taxon>Pseudomonadota</taxon>
        <taxon>Alphaproteobacteria</taxon>
        <taxon>Acetobacterales</taxon>
        <taxon>Acidocellaceae</taxon>
        <taxon>Acidisoma</taxon>
    </lineage>
</organism>
<reference evidence="5" key="2">
    <citation type="submission" date="2021-01" db="EMBL/GenBank/DDBJ databases">
        <authorList>
            <person name="Mieszkin S."/>
            <person name="Pouder E."/>
            <person name="Alain K."/>
        </authorList>
    </citation>
    <scope>NUCLEOTIDE SEQUENCE</scope>
    <source>
        <strain evidence="5">HW T2.11</strain>
    </source>
</reference>
<evidence type="ECO:0000313" key="6">
    <source>
        <dbReference type="Proteomes" id="UP000708298"/>
    </source>
</evidence>
<accession>A0A963YRB5</accession>
<evidence type="ECO:0000256" key="2">
    <source>
        <dbReference type="ARBA" id="ARBA00022573"/>
    </source>
</evidence>
<dbReference type="NCBIfam" id="TIGR00715">
    <property type="entry name" value="precor6x_red"/>
    <property type="match status" value="1"/>
</dbReference>
<gene>
    <name evidence="5" type="ORF">ASILVAE211_10925</name>
</gene>
<dbReference type="PANTHER" id="PTHR36925:SF1">
    <property type="entry name" value="COBALT-PRECORRIN-6A REDUCTASE"/>
    <property type="match status" value="1"/>
</dbReference>
<reference evidence="5" key="1">
    <citation type="journal article" date="2021" name="Microorganisms">
        <title>Acidisoma silvae sp. nov. and Acidisomacellulosilytica sp. nov., Two Acidophilic Bacteria Isolated from Decaying Wood, Hydrolyzing Cellulose and Producing Poly-3-hydroxybutyrate.</title>
        <authorList>
            <person name="Mieszkin S."/>
            <person name="Pouder E."/>
            <person name="Uroz S."/>
            <person name="Simon-Colin C."/>
            <person name="Alain K."/>
        </authorList>
    </citation>
    <scope>NUCLEOTIDE SEQUENCE</scope>
    <source>
        <strain evidence="5">HW T2.11</strain>
    </source>
</reference>
<dbReference type="Proteomes" id="UP000708298">
    <property type="component" value="Unassembled WGS sequence"/>
</dbReference>